<evidence type="ECO:0000259" key="15">
    <source>
        <dbReference type="PROSITE" id="PS50873"/>
    </source>
</evidence>
<keyword evidence="17" id="KW-1185">Reference proteome</keyword>
<dbReference type="SUPFAM" id="SSF48113">
    <property type="entry name" value="Heme-dependent peroxidases"/>
    <property type="match status" value="1"/>
</dbReference>
<feature type="binding site" evidence="11">
    <location>
        <position position="68"/>
    </location>
    <ligand>
        <name>Ca(2+)</name>
        <dbReference type="ChEBI" id="CHEBI:29108"/>
        <label>1</label>
    </ligand>
</feature>
<evidence type="ECO:0000256" key="6">
    <source>
        <dbReference type="ARBA" id="ARBA00022723"/>
    </source>
</evidence>
<evidence type="ECO:0000313" key="16">
    <source>
        <dbReference type="EMBL" id="RZC23509.1"/>
    </source>
</evidence>
<evidence type="ECO:0000256" key="12">
    <source>
        <dbReference type="PIRSR" id="PIRSR600823-5"/>
    </source>
</evidence>
<dbReference type="Pfam" id="PF00141">
    <property type="entry name" value="peroxidase"/>
    <property type="match status" value="1"/>
</dbReference>
<keyword evidence="11" id="KW-0106">Calcium</keyword>
<feature type="binding site" evidence="11">
    <location>
        <position position="70"/>
    </location>
    <ligand>
        <name>Ca(2+)</name>
        <dbReference type="ChEBI" id="CHEBI:29108"/>
        <label>1</label>
    </ligand>
</feature>
<comment type="caution">
    <text evidence="16">The sequence shown here is derived from an EMBL/GenBank/DDBJ whole genome shotgun (WGS) entry which is preliminary data.</text>
</comment>
<evidence type="ECO:0000256" key="14">
    <source>
        <dbReference type="SAM" id="SignalP"/>
    </source>
</evidence>
<dbReference type="GO" id="GO:0140825">
    <property type="term" value="F:lactoperoxidase activity"/>
    <property type="evidence" value="ECO:0007669"/>
    <property type="project" value="UniProtKB-EC"/>
</dbReference>
<dbReference type="GO" id="GO:0046872">
    <property type="term" value="F:metal ion binding"/>
    <property type="evidence" value="ECO:0007669"/>
    <property type="project" value="UniProtKB-KW"/>
</dbReference>
<dbReference type="GO" id="GO:0020037">
    <property type="term" value="F:heme binding"/>
    <property type="evidence" value="ECO:0007669"/>
    <property type="project" value="InterPro"/>
</dbReference>
<evidence type="ECO:0000256" key="5">
    <source>
        <dbReference type="ARBA" id="ARBA00022617"/>
    </source>
</evidence>
<dbReference type="InterPro" id="IPR010255">
    <property type="entry name" value="Haem_peroxidase_sf"/>
</dbReference>
<protein>
    <recommendedName>
        <fullName evidence="3">peroxidase</fullName>
        <ecNumber evidence="3">1.11.1.7</ecNumber>
    </recommendedName>
</protein>
<dbReference type="EMBL" id="QZWG01000002">
    <property type="protein sequence ID" value="RZC23509.1"/>
    <property type="molecule type" value="Genomic_DNA"/>
</dbReference>
<dbReference type="PRINTS" id="PR00458">
    <property type="entry name" value="PEROXIDASE"/>
</dbReference>
<evidence type="ECO:0000256" key="9">
    <source>
        <dbReference type="PIRSR" id="PIRSR600823-1"/>
    </source>
</evidence>
<comment type="cofactor">
    <cofactor evidence="11">
        <name>Ca(2+)</name>
        <dbReference type="ChEBI" id="CHEBI:29108"/>
    </cofactor>
    <text evidence="11">Binds 2 calcium ions per subunit.</text>
</comment>
<comment type="similarity">
    <text evidence="13">Belongs to the peroxidase family.</text>
</comment>
<feature type="binding site" evidence="11">
    <location>
        <position position="84"/>
    </location>
    <ligand>
        <name>Ca(2+)</name>
        <dbReference type="ChEBI" id="CHEBI:29108"/>
        <label>1</label>
    </ligand>
</feature>
<reference evidence="16 17" key="1">
    <citation type="submission" date="2018-09" db="EMBL/GenBank/DDBJ databases">
        <title>A high-quality reference genome of wild soybean provides a powerful tool to mine soybean genomes.</title>
        <authorList>
            <person name="Xie M."/>
            <person name="Chung C.Y.L."/>
            <person name="Li M.-W."/>
            <person name="Wong F.-L."/>
            <person name="Chan T.-F."/>
            <person name="Lam H.-M."/>
        </authorList>
    </citation>
    <scope>NUCLEOTIDE SEQUENCE [LARGE SCALE GENOMIC DNA]</scope>
    <source>
        <strain evidence="17">cv. W05</strain>
        <tissue evidence="16">Hypocotyl of etiolated seedlings</tissue>
    </source>
</reference>
<dbReference type="InterPro" id="IPR002016">
    <property type="entry name" value="Haem_peroxidase"/>
</dbReference>
<keyword evidence="8" id="KW-0408">Iron</keyword>
<dbReference type="SMR" id="A0A445LJT5"/>
<keyword evidence="7 16" id="KW-0560">Oxidoreductase</keyword>
<evidence type="ECO:0000256" key="7">
    <source>
        <dbReference type="ARBA" id="ARBA00023002"/>
    </source>
</evidence>
<keyword evidence="6 11" id="KW-0479">Metal-binding</keyword>
<keyword evidence="12" id="KW-1015">Disulfide bond</keyword>
<dbReference type="Gene3D" id="1.10.520.10">
    <property type="match status" value="1"/>
</dbReference>
<keyword evidence="4 16" id="KW-0575">Peroxidase</keyword>
<evidence type="ECO:0000256" key="2">
    <source>
        <dbReference type="ARBA" id="ARBA00001970"/>
    </source>
</evidence>
<keyword evidence="5" id="KW-0349">Heme</keyword>
<evidence type="ECO:0000256" key="13">
    <source>
        <dbReference type="RuleBase" id="RU004241"/>
    </source>
</evidence>
<evidence type="ECO:0000256" key="8">
    <source>
        <dbReference type="ARBA" id="ARBA00023004"/>
    </source>
</evidence>
<dbReference type="PANTHER" id="PTHR31388:SF150">
    <property type="entry name" value="PEROXIDASE"/>
    <property type="match status" value="1"/>
</dbReference>
<feature type="active site" description="Proton acceptor" evidence="9">
    <location>
        <position position="64"/>
    </location>
</feature>
<dbReference type="GO" id="GO:0006979">
    <property type="term" value="P:response to oxidative stress"/>
    <property type="evidence" value="ECO:0007669"/>
    <property type="project" value="InterPro"/>
</dbReference>
<gene>
    <name evidence="16" type="ORF">D0Y65_003035</name>
</gene>
<feature type="binding site" evidence="10">
    <location>
        <position position="149"/>
    </location>
    <ligand>
        <name>substrate</name>
    </ligand>
</feature>
<name>A0A445LJT5_GLYSO</name>
<evidence type="ECO:0000313" key="17">
    <source>
        <dbReference type="Proteomes" id="UP000289340"/>
    </source>
</evidence>
<keyword evidence="14" id="KW-0732">Signal</keyword>
<evidence type="ECO:0000256" key="11">
    <source>
        <dbReference type="PIRSR" id="PIRSR600823-3"/>
    </source>
</evidence>
<accession>A0A445LJT5</accession>
<sequence>MANSMSFLLLLSLLAFAPLCLCNPNLQFYNNSCPQAQLIVKSILTSYFVFHPGYAAQILSLHFHDYFGCDGSVLLDSSESIVNEKESNNDRDSLRGFIRECPSTVSCADILTIAASDSVVLTGGPSWLVSLGRRDSRDASISGSNNNIPASNCTFQILQTKFEQQGLNITDLVALSGILLKLCLCLESF</sequence>
<dbReference type="Proteomes" id="UP000289340">
    <property type="component" value="Chromosome 2"/>
</dbReference>
<evidence type="ECO:0000256" key="4">
    <source>
        <dbReference type="ARBA" id="ARBA00022559"/>
    </source>
</evidence>
<evidence type="ECO:0000256" key="10">
    <source>
        <dbReference type="PIRSR" id="PIRSR600823-2"/>
    </source>
</evidence>
<feature type="domain" description="Plant heme peroxidase family profile" evidence="15">
    <location>
        <begin position="23"/>
        <end position="177"/>
    </location>
</feature>
<feature type="signal peptide" evidence="14">
    <location>
        <begin position="1"/>
        <end position="22"/>
    </location>
</feature>
<evidence type="ECO:0000256" key="3">
    <source>
        <dbReference type="ARBA" id="ARBA00012313"/>
    </source>
</evidence>
<feature type="chain" id="PRO_5019125194" description="peroxidase" evidence="14">
    <location>
        <begin position="23"/>
        <end position="189"/>
    </location>
</feature>
<dbReference type="PROSITE" id="PS50873">
    <property type="entry name" value="PEROXIDASE_4"/>
    <property type="match status" value="1"/>
</dbReference>
<comment type="catalytic activity">
    <reaction evidence="1">
        <text>2 a phenolic donor + H2O2 = 2 a phenolic radical donor + 2 H2O</text>
        <dbReference type="Rhea" id="RHEA:56136"/>
        <dbReference type="ChEBI" id="CHEBI:15377"/>
        <dbReference type="ChEBI" id="CHEBI:16240"/>
        <dbReference type="ChEBI" id="CHEBI:139520"/>
        <dbReference type="ChEBI" id="CHEBI:139521"/>
        <dbReference type="EC" id="1.11.1.7"/>
    </reaction>
</comment>
<feature type="disulfide bond" evidence="12">
    <location>
        <begin position="33"/>
        <end position="101"/>
    </location>
</feature>
<organism evidence="16 17">
    <name type="scientific">Glycine soja</name>
    <name type="common">Wild soybean</name>
    <dbReference type="NCBI Taxonomy" id="3848"/>
    <lineage>
        <taxon>Eukaryota</taxon>
        <taxon>Viridiplantae</taxon>
        <taxon>Streptophyta</taxon>
        <taxon>Embryophyta</taxon>
        <taxon>Tracheophyta</taxon>
        <taxon>Spermatophyta</taxon>
        <taxon>Magnoliopsida</taxon>
        <taxon>eudicotyledons</taxon>
        <taxon>Gunneridae</taxon>
        <taxon>Pentapetalae</taxon>
        <taxon>rosids</taxon>
        <taxon>fabids</taxon>
        <taxon>Fabales</taxon>
        <taxon>Fabaceae</taxon>
        <taxon>Papilionoideae</taxon>
        <taxon>50 kb inversion clade</taxon>
        <taxon>NPAAA clade</taxon>
        <taxon>indigoferoid/millettioid clade</taxon>
        <taxon>Phaseoleae</taxon>
        <taxon>Glycine</taxon>
        <taxon>Glycine subgen. Soja</taxon>
    </lineage>
</organism>
<feature type="binding site" evidence="11">
    <location>
        <position position="72"/>
    </location>
    <ligand>
        <name>Ca(2+)</name>
        <dbReference type="ChEBI" id="CHEBI:29108"/>
        <label>1</label>
    </ligand>
</feature>
<dbReference type="InterPro" id="IPR000823">
    <property type="entry name" value="Peroxidase_pln"/>
</dbReference>
<dbReference type="PANTHER" id="PTHR31388">
    <property type="entry name" value="PEROXIDASE 72-RELATED"/>
    <property type="match status" value="1"/>
</dbReference>
<dbReference type="AlphaFoldDB" id="A0A445LJT5"/>
<evidence type="ECO:0000256" key="1">
    <source>
        <dbReference type="ARBA" id="ARBA00000189"/>
    </source>
</evidence>
<dbReference type="PRINTS" id="PR00461">
    <property type="entry name" value="PLPEROXIDASE"/>
</dbReference>
<dbReference type="EC" id="1.11.1.7" evidence="3"/>
<dbReference type="Gene3D" id="1.10.420.10">
    <property type="entry name" value="Peroxidase, domain 2"/>
    <property type="match status" value="1"/>
</dbReference>
<comment type="cofactor">
    <cofactor evidence="2">
        <name>heme b</name>
        <dbReference type="ChEBI" id="CHEBI:60344"/>
    </cofactor>
</comment>
<feature type="binding site" evidence="11">
    <location>
        <position position="65"/>
    </location>
    <ligand>
        <name>Ca(2+)</name>
        <dbReference type="ChEBI" id="CHEBI:29108"/>
        <label>1</label>
    </ligand>
</feature>
<proteinExistence type="inferred from homology"/>